<evidence type="ECO:0000256" key="2">
    <source>
        <dbReference type="ARBA" id="ARBA00022692"/>
    </source>
</evidence>
<dbReference type="InterPro" id="IPR045119">
    <property type="entry name" value="SUN1-5"/>
</dbReference>
<dbReference type="OrthoDB" id="342281at2759"/>
<feature type="region of interest" description="Disordered" evidence="5">
    <location>
        <begin position="73"/>
        <end position="120"/>
    </location>
</feature>
<dbReference type="Gene3D" id="2.60.120.260">
    <property type="entry name" value="Galactose-binding domain-like"/>
    <property type="match status" value="1"/>
</dbReference>
<feature type="region of interest" description="Disordered" evidence="5">
    <location>
        <begin position="233"/>
        <end position="252"/>
    </location>
</feature>
<proteinExistence type="predicted"/>
<feature type="compositionally biased region" description="Polar residues" evidence="5">
    <location>
        <begin position="160"/>
        <end position="174"/>
    </location>
</feature>
<dbReference type="EMBL" id="ML736247">
    <property type="protein sequence ID" value="KAE8376109.1"/>
    <property type="molecule type" value="Genomic_DNA"/>
</dbReference>
<feature type="compositionally biased region" description="Basic and acidic residues" evidence="5">
    <location>
        <begin position="78"/>
        <end position="102"/>
    </location>
</feature>
<name>A0A5N7B409_9EURO</name>
<feature type="region of interest" description="Disordered" evidence="5">
    <location>
        <begin position="1"/>
        <end position="41"/>
    </location>
</feature>
<dbReference type="PROSITE" id="PS51469">
    <property type="entry name" value="SUN"/>
    <property type="match status" value="1"/>
</dbReference>
<dbReference type="GO" id="GO:0043495">
    <property type="term" value="F:protein-membrane adaptor activity"/>
    <property type="evidence" value="ECO:0007669"/>
    <property type="project" value="TreeGrafter"/>
</dbReference>
<dbReference type="PANTHER" id="PTHR12911">
    <property type="entry name" value="SAD1/UNC-84-LIKE PROTEIN-RELATED"/>
    <property type="match status" value="1"/>
</dbReference>
<feature type="region of interest" description="Disordered" evidence="5">
    <location>
        <begin position="134"/>
        <end position="180"/>
    </location>
</feature>
<reference evidence="7 8" key="1">
    <citation type="submission" date="2019-04" db="EMBL/GenBank/DDBJ databases">
        <title>Friends and foes A comparative genomics studyof 23 Aspergillus species from section Flavi.</title>
        <authorList>
            <consortium name="DOE Joint Genome Institute"/>
            <person name="Kjaerbolling I."/>
            <person name="Vesth T."/>
            <person name="Frisvad J.C."/>
            <person name="Nybo J.L."/>
            <person name="Theobald S."/>
            <person name="Kildgaard S."/>
            <person name="Isbrandt T."/>
            <person name="Kuo A."/>
            <person name="Sato A."/>
            <person name="Lyhne E.K."/>
            <person name="Kogle M.E."/>
            <person name="Wiebenga A."/>
            <person name="Kun R.S."/>
            <person name="Lubbers R.J."/>
            <person name="Makela M.R."/>
            <person name="Barry K."/>
            <person name="Chovatia M."/>
            <person name="Clum A."/>
            <person name="Daum C."/>
            <person name="Haridas S."/>
            <person name="He G."/>
            <person name="LaButti K."/>
            <person name="Lipzen A."/>
            <person name="Mondo S."/>
            <person name="Riley R."/>
            <person name="Salamov A."/>
            <person name="Simmons B.A."/>
            <person name="Magnuson J.K."/>
            <person name="Henrissat B."/>
            <person name="Mortensen U.H."/>
            <person name="Larsen T.O."/>
            <person name="Devries R.P."/>
            <person name="Grigoriev I.V."/>
            <person name="Machida M."/>
            <person name="Baker S.E."/>
            <person name="Andersen M.R."/>
        </authorList>
    </citation>
    <scope>NUCLEOTIDE SEQUENCE [LARGE SCALE GENOMIC DNA]</scope>
    <source>
        <strain evidence="7 8">IBT 29228</strain>
    </source>
</reference>
<evidence type="ECO:0000259" key="6">
    <source>
        <dbReference type="PROSITE" id="PS51469"/>
    </source>
</evidence>
<keyword evidence="3" id="KW-1133">Transmembrane helix</keyword>
<evidence type="ECO:0000256" key="5">
    <source>
        <dbReference type="SAM" id="MobiDB-lite"/>
    </source>
</evidence>
<keyword evidence="2" id="KW-0812">Transmembrane</keyword>
<evidence type="ECO:0000256" key="3">
    <source>
        <dbReference type="ARBA" id="ARBA00022989"/>
    </source>
</evidence>
<dbReference type="Pfam" id="PF07738">
    <property type="entry name" value="Sad1_UNC"/>
    <property type="match status" value="1"/>
</dbReference>
<feature type="compositionally biased region" description="Pro residues" evidence="5">
    <location>
        <begin position="307"/>
        <end position="321"/>
    </location>
</feature>
<gene>
    <name evidence="7" type="ORF">BDV26DRAFT_266417</name>
</gene>
<accession>A0A5N7B409</accession>
<dbReference type="Proteomes" id="UP000326198">
    <property type="component" value="Unassembled WGS sequence"/>
</dbReference>
<keyword evidence="8" id="KW-1185">Reference proteome</keyword>
<evidence type="ECO:0000256" key="1">
    <source>
        <dbReference type="ARBA" id="ARBA00004370"/>
    </source>
</evidence>
<feature type="compositionally biased region" description="Polar residues" evidence="5">
    <location>
        <begin position="271"/>
        <end position="280"/>
    </location>
</feature>
<feature type="compositionally biased region" description="Low complexity" evidence="5">
    <location>
        <begin position="349"/>
        <end position="361"/>
    </location>
</feature>
<feature type="compositionally biased region" description="Polar residues" evidence="5">
    <location>
        <begin position="19"/>
        <end position="41"/>
    </location>
</feature>
<comment type="subcellular location">
    <subcellularLocation>
        <location evidence="1">Membrane</location>
    </subcellularLocation>
</comment>
<keyword evidence="4" id="KW-0472">Membrane</keyword>
<organism evidence="7 8">
    <name type="scientific">Aspergillus bertholletiae</name>
    <dbReference type="NCBI Taxonomy" id="1226010"/>
    <lineage>
        <taxon>Eukaryota</taxon>
        <taxon>Fungi</taxon>
        <taxon>Dikarya</taxon>
        <taxon>Ascomycota</taxon>
        <taxon>Pezizomycotina</taxon>
        <taxon>Eurotiomycetes</taxon>
        <taxon>Eurotiomycetidae</taxon>
        <taxon>Eurotiales</taxon>
        <taxon>Aspergillaceae</taxon>
        <taxon>Aspergillus</taxon>
        <taxon>Aspergillus subgen. Circumdati</taxon>
    </lineage>
</organism>
<sequence>MPPKRASTRRVGAVAGTSDRGTPSYIPNMTSPDARNPTLSNIPTKQSFAYGSSTIPTLPRELAAKPKMNLAEMATDIDEGRRAAQDRDLDRSHINTRARRESVSAGLSPVRRSRREPTPDQLQLLDSLREATLSPNFNGQDVSNHAGQSTPTPTPPIPHSLSTASSPATESLTNPKYPVLTTDQLYPSPLLRYGSPTRNAVSLSSPNFATSVDNESVISWNIERDIHEDDLQRTRPNGYLDGPHGKNITAPPRRFSGFAFAQEPIEEVDEPTTQLSISKSRSPEAVTADIQPKPEPLSESEIAPSPQSTPPSPESTPSPEPEPVREPEPEPEPEPEREPTPPFVPAPAPKIASKPKLSSAPTRTIIPSNPIREISFDDSTYENPSPLRERVKSNVRSVGKAAMGFQKGLHVKTITLAVLAAAASILTALFFGSQISSISSRIGSRLPLYGSPFRDLNVTALQAVHGLSNQVVRLGEEVSTLSKEVDVIKSEVEHAPAPTTIVQPIPAQQETPKTNFLSIGMGVLVDPYHTSPTSGRSAGFLQKLQSRFLSGSPQQQPEPPLAALTPWQDVGECWCSKPRSGMSQLALHLGREIVPEEVVVEHIPMGASIRPEVAPRNMELWAQFQIVHESDSDSPPSSPVTPRKSGMLSEQLSLHSHIIDTLRLAYKGEPEGAYANDELLGPSFYRVGQWTYDLHASNHIQKFELDAIIDVPAIRVNKVAFRVKSNWGGNDTCLYRVKLYGHI</sequence>
<dbReference type="GO" id="GO:0034993">
    <property type="term" value="C:meiotic nuclear membrane microtubule tethering complex"/>
    <property type="evidence" value="ECO:0007669"/>
    <property type="project" value="TreeGrafter"/>
</dbReference>
<feature type="compositionally biased region" description="Polar residues" evidence="5">
    <location>
        <begin position="134"/>
        <end position="149"/>
    </location>
</feature>
<feature type="compositionally biased region" description="Basic and acidic residues" evidence="5">
    <location>
        <begin position="322"/>
        <end position="339"/>
    </location>
</feature>
<dbReference type="AlphaFoldDB" id="A0A5N7B409"/>
<evidence type="ECO:0000313" key="7">
    <source>
        <dbReference type="EMBL" id="KAE8376109.1"/>
    </source>
</evidence>
<feature type="region of interest" description="Disordered" evidence="5">
    <location>
        <begin position="267"/>
        <end position="371"/>
    </location>
</feature>
<evidence type="ECO:0000256" key="4">
    <source>
        <dbReference type="ARBA" id="ARBA00023136"/>
    </source>
</evidence>
<feature type="domain" description="SUN" evidence="6">
    <location>
        <begin position="522"/>
        <end position="743"/>
    </location>
</feature>
<protein>
    <recommendedName>
        <fullName evidence="6">SUN domain-containing protein</fullName>
    </recommendedName>
</protein>
<evidence type="ECO:0000313" key="8">
    <source>
        <dbReference type="Proteomes" id="UP000326198"/>
    </source>
</evidence>
<dbReference type="PANTHER" id="PTHR12911:SF8">
    <property type="entry name" value="KLAROID PROTEIN-RELATED"/>
    <property type="match status" value="1"/>
</dbReference>
<dbReference type="InterPro" id="IPR012919">
    <property type="entry name" value="SUN_dom"/>
</dbReference>